<keyword evidence="2" id="KW-0479">Metal-binding</keyword>
<evidence type="ECO:0000256" key="4">
    <source>
        <dbReference type="ARBA" id="ARBA00022833"/>
    </source>
</evidence>
<name>A0AAD1D8H0_SPHMI</name>
<evidence type="ECO:0000313" key="7">
    <source>
        <dbReference type="EMBL" id="BBE35524.1"/>
    </source>
</evidence>
<reference evidence="7 8" key="1">
    <citation type="submission" date="2018-06" db="EMBL/GenBank/DDBJ databases">
        <title>Complete Genome Sequence of the Microcystin-Degrading Bacterium Sphingosinicella microcystinivorans Strain B-9.</title>
        <authorList>
            <person name="Jin H."/>
            <person name="Nishizawa T."/>
            <person name="Guo Y."/>
            <person name="Nishizawa A."/>
            <person name="Park H."/>
            <person name="Kato H."/>
            <person name="Tsuji K."/>
            <person name="Harada K."/>
        </authorList>
    </citation>
    <scope>NUCLEOTIDE SEQUENCE [LARGE SCALE GENOMIC DNA]</scope>
    <source>
        <strain evidence="7 8">B9</strain>
    </source>
</reference>
<sequence>MKVELPQALRQRLRKALSRAGRREIGGILMAEQIEAGHFRIVDFTIDKVTGSAAHFVRSVDHHRSALGAFYARTESEFSRFNYLGEWHSHPNHLPVPSPTDIQSMMNLVNGERDIPFAMLLIVRTAWWRRLLISATLFQKGADAETIEIVDDVA</sequence>
<evidence type="ECO:0000256" key="5">
    <source>
        <dbReference type="ARBA" id="ARBA00023049"/>
    </source>
</evidence>
<evidence type="ECO:0000313" key="8">
    <source>
        <dbReference type="Proteomes" id="UP000275727"/>
    </source>
</evidence>
<gene>
    <name evidence="7" type="ORF">SmB9_31820</name>
</gene>
<dbReference type="AlphaFoldDB" id="A0AAD1D8H0"/>
<dbReference type="EMBL" id="AP018711">
    <property type="protein sequence ID" value="BBE35524.1"/>
    <property type="molecule type" value="Genomic_DNA"/>
</dbReference>
<dbReference type="Gene3D" id="3.40.140.10">
    <property type="entry name" value="Cytidine Deaminase, domain 2"/>
    <property type="match status" value="1"/>
</dbReference>
<proteinExistence type="predicted"/>
<evidence type="ECO:0000259" key="6">
    <source>
        <dbReference type="Pfam" id="PF14464"/>
    </source>
</evidence>
<dbReference type="GO" id="GO:0006508">
    <property type="term" value="P:proteolysis"/>
    <property type="evidence" value="ECO:0007669"/>
    <property type="project" value="UniProtKB-KW"/>
</dbReference>
<dbReference type="Pfam" id="PF14464">
    <property type="entry name" value="Prok-JAB"/>
    <property type="match status" value="1"/>
</dbReference>
<keyword evidence="3" id="KW-0378">Hydrolase</keyword>
<dbReference type="GO" id="GO:0046872">
    <property type="term" value="F:metal ion binding"/>
    <property type="evidence" value="ECO:0007669"/>
    <property type="project" value="UniProtKB-KW"/>
</dbReference>
<dbReference type="RefSeq" id="WP_126494945.1">
    <property type="nucleotide sequence ID" value="NZ_AP018711.1"/>
</dbReference>
<keyword evidence="1" id="KW-0645">Protease</keyword>
<dbReference type="SUPFAM" id="SSF102712">
    <property type="entry name" value="JAB1/MPN domain"/>
    <property type="match status" value="1"/>
</dbReference>
<dbReference type="GO" id="GO:0008237">
    <property type="term" value="F:metallopeptidase activity"/>
    <property type="evidence" value="ECO:0007669"/>
    <property type="project" value="UniProtKB-KW"/>
</dbReference>
<evidence type="ECO:0000256" key="3">
    <source>
        <dbReference type="ARBA" id="ARBA00022801"/>
    </source>
</evidence>
<keyword evidence="4" id="KW-0862">Zinc</keyword>
<accession>A0AAD1D8H0</accession>
<protein>
    <recommendedName>
        <fullName evidence="6">JAB domain-containing protein</fullName>
    </recommendedName>
</protein>
<dbReference type="KEGG" id="smic:SmB9_31820"/>
<evidence type="ECO:0000256" key="2">
    <source>
        <dbReference type="ARBA" id="ARBA00022723"/>
    </source>
</evidence>
<dbReference type="Proteomes" id="UP000275727">
    <property type="component" value="Chromosome"/>
</dbReference>
<feature type="domain" description="JAB" evidence="6">
    <location>
        <begin position="6"/>
        <end position="125"/>
    </location>
</feature>
<keyword evidence="5" id="KW-0482">Metalloprotease</keyword>
<organism evidence="7 8">
    <name type="scientific">Sphingosinicella microcystinivorans</name>
    <dbReference type="NCBI Taxonomy" id="335406"/>
    <lineage>
        <taxon>Bacteria</taxon>
        <taxon>Pseudomonadati</taxon>
        <taxon>Pseudomonadota</taxon>
        <taxon>Alphaproteobacteria</taxon>
        <taxon>Sphingomonadales</taxon>
        <taxon>Sphingosinicellaceae</taxon>
        <taxon>Sphingosinicella</taxon>
    </lineage>
</organism>
<evidence type="ECO:0000256" key="1">
    <source>
        <dbReference type="ARBA" id="ARBA00022670"/>
    </source>
</evidence>
<dbReference type="InterPro" id="IPR028090">
    <property type="entry name" value="JAB_dom_prok"/>
</dbReference>